<dbReference type="Pfam" id="PF06505">
    <property type="entry name" value="XylR_N"/>
    <property type="match status" value="1"/>
</dbReference>
<dbReference type="SMART" id="SM00989">
    <property type="entry name" value="V4R"/>
    <property type="match status" value="1"/>
</dbReference>
<gene>
    <name evidence="3" type="ORF">ACFPTR_01280</name>
</gene>
<evidence type="ECO:0000313" key="4">
    <source>
        <dbReference type="Proteomes" id="UP001596143"/>
    </source>
</evidence>
<evidence type="ECO:0000256" key="1">
    <source>
        <dbReference type="ARBA" id="ARBA00006754"/>
    </source>
</evidence>
<reference evidence="4" key="1">
    <citation type="journal article" date="2019" name="Int. J. Syst. Evol. Microbiol.">
        <title>The Global Catalogue of Microorganisms (GCM) 10K type strain sequencing project: providing services to taxonomists for standard genome sequencing and annotation.</title>
        <authorList>
            <consortium name="The Broad Institute Genomics Platform"/>
            <consortium name="The Broad Institute Genome Sequencing Center for Infectious Disease"/>
            <person name="Wu L."/>
            <person name="Ma J."/>
        </authorList>
    </citation>
    <scope>NUCLEOTIDE SEQUENCE [LARGE SCALE GENOMIC DNA]</scope>
    <source>
        <strain evidence="4">CGMCC 1.15790</strain>
    </source>
</reference>
<dbReference type="Gene3D" id="1.10.10.2840">
    <property type="entry name" value="PucR C-terminal helix-turn-helix domain"/>
    <property type="match status" value="1"/>
</dbReference>
<dbReference type="Gene3D" id="3.30.1380.20">
    <property type="entry name" value="Trafficking protein particle complex subunit 3"/>
    <property type="match status" value="1"/>
</dbReference>
<dbReference type="InterPro" id="IPR025736">
    <property type="entry name" value="PucR_C-HTH_dom"/>
</dbReference>
<proteinExistence type="inferred from homology"/>
<evidence type="ECO:0000313" key="3">
    <source>
        <dbReference type="EMBL" id="MFC5627530.1"/>
    </source>
</evidence>
<dbReference type="InterPro" id="IPR042070">
    <property type="entry name" value="PucR_C-HTH_sf"/>
</dbReference>
<dbReference type="PANTHER" id="PTHR33744">
    <property type="entry name" value="CARBOHYDRATE DIACID REGULATOR"/>
    <property type="match status" value="1"/>
</dbReference>
<sequence>MDKSLPQHRHTTFTEDGLIYMEGSRTILIPTSSVGILRKELYENIGMNRVKGFLIRYGAHLGREDAKIIKKKFKNETTVTKIEKGPVYHQLRGHTKATITRMKVKNYQDKISLYLEGTWEDSYEGFEYVEQFGIADAPVCHTLVGYANGYLTEICNQKVVFKEISCVGIGDKICKWVCRTVDYLTDEMSEELKFFKEEPIVKELELTYEKLLEERNHLKNVSTINNKLTEEILKGKDLPAIMNLVYELTDTAILVESAEFKPIASGGLSQNEWKEINESFKEYIHCQKLKRKPFYQTEIISLENHTRLTSPVYLQGELNGYCSFICDLEDKEPHLLQMIIERISTICSLYLLNKRTELEAEERVKGRFLEQMIHGEYTKEEIVRRSHFVGVDLFQDYYMVVVCIETLFDSYKKDLTFLEEVMNETSLYFQKQGKSILTGQQGNHLVMLLLKQEVEEEGIQKVCEHYLETFSKKYPSVSFRAGISMSSDEIEKASESYQEALTSVRMTSKTNNLMTFESLGILGPLINSNNKKEVERMALYTLRPLGEKLEDHKNLELIKTLYSYLLNGGNLERTASDLSLSLSGLRYRIGKIEKVMEQDIKHPEVSYKLLLSIQALISIGTLDLEKY</sequence>
<dbReference type="RefSeq" id="WP_270897304.1">
    <property type="nucleotide sequence ID" value="NZ_JBHSPF010000005.1"/>
</dbReference>
<keyword evidence="4" id="KW-1185">Reference proteome</keyword>
<dbReference type="Proteomes" id="UP001596143">
    <property type="component" value="Unassembled WGS sequence"/>
</dbReference>
<protein>
    <submittedName>
        <fullName evidence="3">XylR N-terminal domain-containing protein</fullName>
    </submittedName>
</protein>
<accession>A0ABW0U498</accession>
<name>A0ABW0U498_9BACI</name>
<dbReference type="SUPFAM" id="SSF111126">
    <property type="entry name" value="Ligand-binding domain in the NO signalling and Golgi transport"/>
    <property type="match status" value="1"/>
</dbReference>
<dbReference type="InterPro" id="IPR041522">
    <property type="entry name" value="CdaR_GGDEF"/>
</dbReference>
<dbReference type="Pfam" id="PF02830">
    <property type="entry name" value="V4R"/>
    <property type="match status" value="1"/>
</dbReference>
<dbReference type="EMBL" id="JBHSPF010000005">
    <property type="protein sequence ID" value="MFC5627530.1"/>
    <property type="molecule type" value="Genomic_DNA"/>
</dbReference>
<dbReference type="PANTHER" id="PTHR33744:SF1">
    <property type="entry name" value="DNA-BINDING TRANSCRIPTIONAL ACTIVATOR ADER"/>
    <property type="match status" value="1"/>
</dbReference>
<comment type="similarity">
    <text evidence="1">Belongs to the CdaR family.</text>
</comment>
<feature type="domain" description="4-vinyl reductase 4VR" evidence="2">
    <location>
        <begin position="118"/>
        <end position="180"/>
    </location>
</feature>
<organism evidence="3 4">
    <name type="scientific">Aliibacillus thermotolerans</name>
    <dbReference type="NCBI Taxonomy" id="1834418"/>
    <lineage>
        <taxon>Bacteria</taxon>
        <taxon>Bacillati</taxon>
        <taxon>Bacillota</taxon>
        <taxon>Bacilli</taxon>
        <taxon>Bacillales</taxon>
        <taxon>Bacillaceae</taxon>
        <taxon>Aliibacillus</taxon>
    </lineage>
</organism>
<dbReference type="InterPro" id="IPR051448">
    <property type="entry name" value="CdaR-like_regulators"/>
</dbReference>
<dbReference type="InterPro" id="IPR004096">
    <property type="entry name" value="V4R"/>
</dbReference>
<dbReference type="Pfam" id="PF13556">
    <property type="entry name" value="HTH_30"/>
    <property type="match status" value="1"/>
</dbReference>
<evidence type="ECO:0000259" key="2">
    <source>
        <dbReference type="SMART" id="SM00989"/>
    </source>
</evidence>
<dbReference type="InterPro" id="IPR010523">
    <property type="entry name" value="XylR_N"/>
</dbReference>
<dbReference type="Pfam" id="PF17853">
    <property type="entry name" value="GGDEF_2"/>
    <property type="match status" value="1"/>
</dbReference>
<comment type="caution">
    <text evidence="3">The sequence shown here is derived from an EMBL/GenBank/DDBJ whole genome shotgun (WGS) entry which is preliminary data.</text>
</comment>
<dbReference type="InterPro" id="IPR024096">
    <property type="entry name" value="NO_sig/Golgi_transp_ligand-bd"/>
</dbReference>